<proteinExistence type="predicted"/>
<sequence>MNGLLAAQARVADVKGTLAARWHCCARAFTHLASWSRSKAEYEREGPALCNLRPELLHSCPAMMPESSLCPKPARAGSAWGEVRKTPEQHIFLTTSAGADQSPLRSGHVNTPEGS</sequence>
<accession>A0A812SLL6</accession>
<organism evidence="2 3">
    <name type="scientific">Symbiodinium natans</name>
    <dbReference type="NCBI Taxonomy" id="878477"/>
    <lineage>
        <taxon>Eukaryota</taxon>
        <taxon>Sar</taxon>
        <taxon>Alveolata</taxon>
        <taxon>Dinophyceae</taxon>
        <taxon>Suessiales</taxon>
        <taxon>Symbiodiniaceae</taxon>
        <taxon>Symbiodinium</taxon>
    </lineage>
</organism>
<keyword evidence="3" id="KW-1185">Reference proteome</keyword>
<evidence type="ECO:0000256" key="1">
    <source>
        <dbReference type="SAM" id="MobiDB-lite"/>
    </source>
</evidence>
<evidence type="ECO:0000313" key="3">
    <source>
        <dbReference type="Proteomes" id="UP000604046"/>
    </source>
</evidence>
<feature type="region of interest" description="Disordered" evidence="1">
    <location>
        <begin position="94"/>
        <end position="115"/>
    </location>
</feature>
<reference evidence="2" key="1">
    <citation type="submission" date="2021-02" db="EMBL/GenBank/DDBJ databases">
        <authorList>
            <person name="Dougan E. K."/>
            <person name="Rhodes N."/>
            <person name="Thang M."/>
            <person name="Chan C."/>
        </authorList>
    </citation>
    <scope>NUCLEOTIDE SEQUENCE</scope>
</reference>
<dbReference type="AlphaFoldDB" id="A0A812SLL6"/>
<comment type="caution">
    <text evidence="2">The sequence shown here is derived from an EMBL/GenBank/DDBJ whole genome shotgun (WGS) entry which is preliminary data.</text>
</comment>
<name>A0A812SLL6_9DINO</name>
<gene>
    <name evidence="2" type="ORF">SNAT2548_LOCUS27100</name>
</gene>
<protein>
    <submittedName>
        <fullName evidence="2">Uncharacterized protein</fullName>
    </submittedName>
</protein>
<dbReference type="Proteomes" id="UP000604046">
    <property type="component" value="Unassembled WGS sequence"/>
</dbReference>
<dbReference type="EMBL" id="CAJNDS010002454">
    <property type="protein sequence ID" value="CAE7482727.1"/>
    <property type="molecule type" value="Genomic_DNA"/>
</dbReference>
<evidence type="ECO:0000313" key="2">
    <source>
        <dbReference type="EMBL" id="CAE7482727.1"/>
    </source>
</evidence>